<dbReference type="Proteomes" id="UP001154282">
    <property type="component" value="Unassembled WGS sequence"/>
</dbReference>
<dbReference type="CDD" id="cd22160">
    <property type="entry name" value="F-box_AtFBL13-like"/>
    <property type="match status" value="1"/>
</dbReference>
<evidence type="ECO:0000313" key="3">
    <source>
        <dbReference type="Proteomes" id="UP001154282"/>
    </source>
</evidence>
<dbReference type="AlphaFoldDB" id="A0AAV0Q430"/>
<dbReference type="Pfam" id="PF00646">
    <property type="entry name" value="F-box"/>
    <property type="match status" value="1"/>
</dbReference>
<dbReference type="InterPro" id="IPR036047">
    <property type="entry name" value="F-box-like_dom_sf"/>
</dbReference>
<comment type="caution">
    <text evidence="2">The sequence shown here is derived from an EMBL/GenBank/DDBJ whole genome shotgun (WGS) entry which is preliminary data.</text>
</comment>
<dbReference type="Gene3D" id="3.80.10.10">
    <property type="entry name" value="Ribonuclease Inhibitor"/>
    <property type="match status" value="1"/>
</dbReference>
<gene>
    <name evidence="2" type="ORF">LITE_LOCUS41075</name>
</gene>
<dbReference type="Gene3D" id="1.20.1280.50">
    <property type="match status" value="1"/>
</dbReference>
<sequence>MSIRNPNKKIRIDGEAEEHHIGVDRLSSLPDHILQSVLSFLDCTKRSVQTSVLSRRWRSLWKQVPILTLRTKHFTPSSFARYVGEVLSRRPENCNIDVIYYAHLDFSIDKELFHRVVKFAASHSCQELVCVPYDDEALDSYLFFPFENSNLRTLRIRRAALESGFGSCGFSMLTILELEECSLPCDTAADLDPFANFPCLKDLILSCCGFEDDQCCFNINGPQLVKLLVYEFDCSKLEIFAPKLKFFDYLVYSKITSLFNLRLPSLDHADISVVRRCHDERNMEEMKACYISLLQGLHNASSLFMNDSLFEELGEV</sequence>
<dbReference type="SUPFAM" id="SSF52058">
    <property type="entry name" value="L domain-like"/>
    <property type="match status" value="1"/>
</dbReference>
<evidence type="ECO:0000259" key="1">
    <source>
        <dbReference type="PROSITE" id="PS50181"/>
    </source>
</evidence>
<dbReference type="EMBL" id="CAMGYJ010000009">
    <property type="protein sequence ID" value="CAI0495779.1"/>
    <property type="molecule type" value="Genomic_DNA"/>
</dbReference>
<dbReference type="PANTHER" id="PTHR34223:SF51">
    <property type="entry name" value="OS06G0556300 PROTEIN"/>
    <property type="match status" value="1"/>
</dbReference>
<evidence type="ECO:0000313" key="2">
    <source>
        <dbReference type="EMBL" id="CAI0495779.1"/>
    </source>
</evidence>
<organism evidence="2 3">
    <name type="scientific">Linum tenue</name>
    <dbReference type="NCBI Taxonomy" id="586396"/>
    <lineage>
        <taxon>Eukaryota</taxon>
        <taxon>Viridiplantae</taxon>
        <taxon>Streptophyta</taxon>
        <taxon>Embryophyta</taxon>
        <taxon>Tracheophyta</taxon>
        <taxon>Spermatophyta</taxon>
        <taxon>Magnoliopsida</taxon>
        <taxon>eudicotyledons</taxon>
        <taxon>Gunneridae</taxon>
        <taxon>Pentapetalae</taxon>
        <taxon>rosids</taxon>
        <taxon>fabids</taxon>
        <taxon>Malpighiales</taxon>
        <taxon>Linaceae</taxon>
        <taxon>Linum</taxon>
    </lineage>
</organism>
<reference evidence="2" key="1">
    <citation type="submission" date="2022-08" db="EMBL/GenBank/DDBJ databases">
        <authorList>
            <person name="Gutierrez-Valencia J."/>
        </authorList>
    </citation>
    <scope>NUCLEOTIDE SEQUENCE</scope>
</reference>
<dbReference type="PANTHER" id="PTHR34223">
    <property type="entry name" value="OS11G0201299 PROTEIN"/>
    <property type="match status" value="1"/>
</dbReference>
<dbReference type="SUPFAM" id="SSF81383">
    <property type="entry name" value="F-box domain"/>
    <property type="match status" value="1"/>
</dbReference>
<protein>
    <recommendedName>
        <fullName evidence="1">F-box domain-containing protein</fullName>
    </recommendedName>
</protein>
<dbReference type="InterPro" id="IPR001810">
    <property type="entry name" value="F-box_dom"/>
</dbReference>
<dbReference type="InterPro" id="IPR053197">
    <property type="entry name" value="F-box_SCFL_complex_component"/>
</dbReference>
<proteinExistence type="predicted"/>
<feature type="domain" description="F-box" evidence="1">
    <location>
        <begin position="23"/>
        <end position="60"/>
    </location>
</feature>
<name>A0AAV0Q430_9ROSI</name>
<accession>A0AAV0Q430</accession>
<dbReference type="PROSITE" id="PS50181">
    <property type="entry name" value="FBOX"/>
    <property type="match status" value="1"/>
</dbReference>
<dbReference type="InterPro" id="IPR032675">
    <property type="entry name" value="LRR_dom_sf"/>
</dbReference>
<dbReference type="InterPro" id="IPR053781">
    <property type="entry name" value="F-box_AtFBL13-like"/>
</dbReference>
<keyword evidence="3" id="KW-1185">Reference proteome</keyword>